<comment type="caution">
    <text evidence="6">The sequence shown here is derived from an EMBL/GenBank/DDBJ whole genome shotgun (WGS) entry which is preliminary data.</text>
</comment>
<dbReference type="VEuPathDB" id="FungiDB:SeMB42_g02357"/>
<evidence type="ECO:0000256" key="5">
    <source>
        <dbReference type="SAM" id="Coils"/>
    </source>
</evidence>
<gene>
    <name evidence="6" type="ORF">SeMB42_g02357</name>
</gene>
<comment type="subcellular location">
    <subcellularLocation>
        <location evidence="1">Cytoplasm</location>
        <location evidence="1">Cytoskeleton</location>
        <location evidence="1">Microtubule organizing center</location>
        <location evidence="1">Centrosome</location>
    </subcellularLocation>
</comment>
<dbReference type="EMBL" id="QEAN01000071">
    <property type="protein sequence ID" value="TPX50153.1"/>
    <property type="molecule type" value="Genomic_DNA"/>
</dbReference>
<dbReference type="Pfam" id="PF13516">
    <property type="entry name" value="LRR_6"/>
    <property type="match status" value="2"/>
</dbReference>
<dbReference type="AlphaFoldDB" id="A0A507DEY2"/>
<reference evidence="6 7" key="1">
    <citation type="journal article" date="2019" name="Sci. Rep.">
        <title>Comparative genomics of chytrid fungi reveal insights into the obligate biotrophic and pathogenic lifestyle of Synchytrium endobioticum.</title>
        <authorList>
            <person name="van de Vossenberg B.T.L.H."/>
            <person name="Warris S."/>
            <person name="Nguyen H.D.T."/>
            <person name="van Gent-Pelzer M.P.E."/>
            <person name="Joly D.L."/>
            <person name="van de Geest H.C."/>
            <person name="Bonants P.J.M."/>
            <person name="Smith D.S."/>
            <person name="Levesque C.A."/>
            <person name="van der Lee T.A.J."/>
        </authorList>
    </citation>
    <scope>NUCLEOTIDE SEQUENCE [LARGE SCALE GENOMIC DNA]</scope>
    <source>
        <strain evidence="6 7">MB42</strain>
    </source>
</reference>
<dbReference type="PANTHER" id="PTHR23170:SF3">
    <property type="entry name" value="LEUCINE-RICH REPEAT-CONTAINING PROTEIN 45"/>
    <property type="match status" value="1"/>
</dbReference>
<dbReference type="SUPFAM" id="SSF52047">
    <property type="entry name" value="RNI-like"/>
    <property type="match status" value="1"/>
</dbReference>
<keyword evidence="7" id="KW-1185">Reference proteome</keyword>
<evidence type="ECO:0000256" key="2">
    <source>
        <dbReference type="ARBA" id="ARBA00022490"/>
    </source>
</evidence>
<dbReference type="Proteomes" id="UP000317494">
    <property type="component" value="Unassembled WGS sequence"/>
</dbReference>
<keyword evidence="4" id="KW-0206">Cytoskeleton</keyword>
<proteinExistence type="predicted"/>
<keyword evidence="3 5" id="KW-0175">Coiled coil</keyword>
<dbReference type="STRING" id="286115.A0A507DEY2"/>
<dbReference type="PANTHER" id="PTHR23170">
    <property type="entry name" value="NY-REN-58 ANTIGEN"/>
    <property type="match status" value="1"/>
</dbReference>
<dbReference type="Gene3D" id="3.80.10.10">
    <property type="entry name" value="Ribonuclease Inhibitor"/>
    <property type="match status" value="3"/>
</dbReference>
<dbReference type="InterPro" id="IPR052116">
    <property type="entry name" value="Centro_Cilium_Assembly"/>
</dbReference>
<feature type="coiled-coil region" evidence="5">
    <location>
        <begin position="291"/>
        <end position="623"/>
    </location>
</feature>
<evidence type="ECO:0000313" key="6">
    <source>
        <dbReference type="EMBL" id="TPX50153.1"/>
    </source>
</evidence>
<evidence type="ECO:0000256" key="4">
    <source>
        <dbReference type="ARBA" id="ARBA00023212"/>
    </source>
</evidence>
<dbReference type="Gene3D" id="1.10.287.1490">
    <property type="match status" value="1"/>
</dbReference>
<keyword evidence="2" id="KW-0963">Cytoplasm</keyword>
<organism evidence="6 7">
    <name type="scientific">Synchytrium endobioticum</name>
    <dbReference type="NCBI Taxonomy" id="286115"/>
    <lineage>
        <taxon>Eukaryota</taxon>
        <taxon>Fungi</taxon>
        <taxon>Fungi incertae sedis</taxon>
        <taxon>Chytridiomycota</taxon>
        <taxon>Chytridiomycota incertae sedis</taxon>
        <taxon>Chytridiomycetes</taxon>
        <taxon>Synchytriales</taxon>
        <taxon>Synchytriaceae</taxon>
        <taxon>Synchytrium</taxon>
    </lineage>
</organism>
<evidence type="ECO:0000313" key="7">
    <source>
        <dbReference type="Proteomes" id="UP000317494"/>
    </source>
</evidence>
<name>A0A507DEY2_9FUNG</name>
<dbReference type="InterPro" id="IPR001611">
    <property type="entry name" value="Leu-rich_rpt"/>
</dbReference>
<dbReference type="SUPFAM" id="SSF57997">
    <property type="entry name" value="Tropomyosin"/>
    <property type="match status" value="1"/>
</dbReference>
<sequence>MLPPLILTSNRVIRKMANTRLISEDTAASSPAFFVQKYIARCRELDIDPVQSIITTLETCEEQILDLSSQTLSSKICAALGNALAEDKTFTKLIFQDAYIGDEGCIMIANALKTNMTVQVSNTSASTPVLNLRGNNIRSDGATAISQLLRINSCITSLLLEWNSIGVWDKGVLDICDALGHNGNLAELDLRNNKISSMAGQYLAISLKHNTSLQKLDLRWNHLGLIGGRAFEDLFKWNHVITHLDLAGNEVPEDQLQAIAIALERNLQQKQHSIHETSHAIHLSETIDAIAKAHEEALRQLTSKLTHVENKSRTLSEELDRKVAQHISTESTVAKLNEDIALLNSQCKAIEETQFRERSENRSHIEDLERSISGLQVELKNAKEEKARMQTDMTTRVLQSEATIKSLEVSQETARREKMMLLADIASAEEREQRLAIKIEETIRKTEASFNKKIRHLEDIVSEEQTRNQQLRASNEGDRSRYEQDLQALRDKLADQIHTLEDHHATTESRIRHTEATRRESLEREIESLRSQLANLQDTHSAIKQKLVDKETEVTSTMHAMKVMESEVYSCKSSISRYENEIEGLRKQVADALNKNLEMSKELKSTTERVKHAENGLKTTEEKYQEVKVVLEKKVALLNQIEQDEKARWQTLQTVFRPHHYT</sequence>
<dbReference type="SMART" id="SM00368">
    <property type="entry name" value="LRR_RI"/>
    <property type="match status" value="6"/>
</dbReference>
<evidence type="ECO:0000256" key="3">
    <source>
        <dbReference type="ARBA" id="ARBA00023054"/>
    </source>
</evidence>
<evidence type="ECO:0000256" key="1">
    <source>
        <dbReference type="ARBA" id="ARBA00004300"/>
    </source>
</evidence>
<protein>
    <submittedName>
        <fullName evidence="6">Uncharacterized protein</fullName>
    </submittedName>
</protein>
<accession>A0A507DEY2</accession>
<dbReference type="InterPro" id="IPR032675">
    <property type="entry name" value="LRR_dom_sf"/>
</dbReference>